<proteinExistence type="predicted"/>
<feature type="transmembrane region" description="Helical" evidence="1">
    <location>
        <begin position="68"/>
        <end position="91"/>
    </location>
</feature>
<dbReference type="Proteomes" id="UP000887013">
    <property type="component" value="Unassembled WGS sequence"/>
</dbReference>
<evidence type="ECO:0000256" key="1">
    <source>
        <dbReference type="SAM" id="Phobius"/>
    </source>
</evidence>
<evidence type="ECO:0000313" key="3">
    <source>
        <dbReference type="Proteomes" id="UP000887013"/>
    </source>
</evidence>
<name>A0A8X6MEP6_NEPPI</name>
<gene>
    <name evidence="2" type="ORF">NPIL_618451</name>
</gene>
<accession>A0A8X6MEP6</accession>
<protein>
    <submittedName>
        <fullName evidence="2">Uncharacterized protein</fullName>
    </submittedName>
</protein>
<keyword evidence="1" id="KW-0472">Membrane</keyword>
<keyword evidence="1" id="KW-1133">Transmembrane helix</keyword>
<organism evidence="2 3">
    <name type="scientific">Nephila pilipes</name>
    <name type="common">Giant wood spider</name>
    <name type="synonym">Nephila maculata</name>
    <dbReference type="NCBI Taxonomy" id="299642"/>
    <lineage>
        <taxon>Eukaryota</taxon>
        <taxon>Metazoa</taxon>
        <taxon>Ecdysozoa</taxon>
        <taxon>Arthropoda</taxon>
        <taxon>Chelicerata</taxon>
        <taxon>Arachnida</taxon>
        <taxon>Araneae</taxon>
        <taxon>Araneomorphae</taxon>
        <taxon>Entelegynae</taxon>
        <taxon>Araneoidea</taxon>
        <taxon>Nephilidae</taxon>
        <taxon>Nephila</taxon>
    </lineage>
</organism>
<reference evidence="2" key="1">
    <citation type="submission" date="2020-08" db="EMBL/GenBank/DDBJ databases">
        <title>Multicomponent nature underlies the extraordinary mechanical properties of spider dragline silk.</title>
        <authorList>
            <person name="Kono N."/>
            <person name="Nakamura H."/>
            <person name="Mori M."/>
            <person name="Yoshida Y."/>
            <person name="Ohtoshi R."/>
            <person name="Malay A.D."/>
            <person name="Moran D.A.P."/>
            <person name="Tomita M."/>
            <person name="Numata K."/>
            <person name="Arakawa K."/>
        </authorList>
    </citation>
    <scope>NUCLEOTIDE SEQUENCE</scope>
</reference>
<dbReference type="EMBL" id="BMAW01044670">
    <property type="protein sequence ID" value="GFS45916.1"/>
    <property type="molecule type" value="Genomic_DNA"/>
</dbReference>
<comment type="caution">
    <text evidence="2">The sequence shown here is derived from an EMBL/GenBank/DDBJ whole genome shotgun (WGS) entry which is preliminary data.</text>
</comment>
<evidence type="ECO:0000313" key="2">
    <source>
        <dbReference type="EMBL" id="GFS45916.1"/>
    </source>
</evidence>
<keyword evidence="3" id="KW-1185">Reference proteome</keyword>
<keyword evidence="1" id="KW-0812">Transmembrane</keyword>
<dbReference type="AlphaFoldDB" id="A0A8X6MEP6"/>
<sequence>MGKKEKAMECCEDFIDMENENAQLVKSFVMKRSFDDMSKTLEYGMEGTQYPKTQGGGIFWKVKVKRMLIIILTVNVRLFHCGLLTEFLAHIHRVKLGS</sequence>